<dbReference type="EMBL" id="PEXQ01000001">
    <property type="protein sequence ID" value="PIU16611.1"/>
    <property type="molecule type" value="Genomic_DNA"/>
</dbReference>
<gene>
    <name evidence="2" type="ORF">COT20_00030</name>
</gene>
<reference evidence="3" key="1">
    <citation type="submission" date="2017-09" db="EMBL/GenBank/DDBJ databases">
        <title>Depth-based differentiation of microbial function through sediment-hosted aquifers and enrichment of novel symbionts in the deep terrestrial subsurface.</title>
        <authorList>
            <person name="Probst A.J."/>
            <person name="Ladd B."/>
            <person name="Jarett J.K."/>
            <person name="Geller-Mcgrath D.E."/>
            <person name="Sieber C.M.K."/>
            <person name="Emerson J.B."/>
            <person name="Anantharaman K."/>
            <person name="Thomas B.C."/>
            <person name="Malmstrom R."/>
            <person name="Stieglmeier M."/>
            <person name="Klingl A."/>
            <person name="Woyke T."/>
            <person name="Ryan C.M."/>
            <person name="Banfield J.F."/>
        </authorList>
    </citation>
    <scope>NUCLEOTIDE SEQUENCE [LARGE SCALE GENOMIC DNA]</scope>
</reference>
<protein>
    <submittedName>
        <fullName evidence="2">Uncharacterized protein</fullName>
    </submittedName>
</protein>
<sequence length="91" mass="10628">MKGLIKKIQGLPEYKRKIILWSAIVILGLGLISLYIKNVQEKLRSFEAEKLKEGLQLPSFEEIFKELPKFEMPEIEVPEIDEEGLRELESR</sequence>
<evidence type="ECO:0000313" key="3">
    <source>
        <dbReference type="Proteomes" id="UP000229784"/>
    </source>
</evidence>
<keyword evidence="1" id="KW-0812">Transmembrane</keyword>
<comment type="caution">
    <text evidence="2">The sequence shown here is derived from an EMBL/GenBank/DDBJ whole genome shotgun (WGS) entry which is preliminary data.</text>
</comment>
<dbReference type="AlphaFoldDB" id="A0A2M6XVG2"/>
<keyword evidence="1" id="KW-0472">Membrane</keyword>
<evidence type="ECO:0000313" key="2">
    <source>
        <dbReference type="EMBL" id="PIU16611.1"/>
    </source>
</evidence>
<keyword evidence="1" id="KW-1133">Transmembrane helix</keyword>
<feature type="transmembrane region" description="Helical" evidence="1">
    <location>
        <begin position="18"/>
        <end position="36"/>
    </location>
</feature>
<name>A0A2M6XVG2_9BACT</name>
<proteinExistence type="predicted"/>
<accession>A0A2M6XVG2</accession>
<evidence type="ECO:0000256" key="1">
    <source>
        <dbReference type="SAM" id="Phobius"/>
    </source>
</evidence>
<dbReference type="Proteomes" id="UP000229784">
    <property type="component" value="Unassembled WGS sequence"/>
</dbReference>
<organism evidence="2 3">
    <name type="scientific">bacterium (Candidatus Gribaldobacteria) CG08_land_8_20_14_0_20_39_15</name>
    <dbReference type="NCBI Taxonomy" id="2014273"/>
    <lineage>
        <taxon>Bacteria</taxon>
        <taxon>Candidatus Gribaldobacteria</taxon>
    </lineage>
</organism>